<comment type="similarity">
    <text evidence="1">Belongs to the protein kinase superfamily. NEK Ser/Thr protein kinase family. NIMA subfamily.</text>
</comment>
<dbReference type="PROSITE" id="PS50011">
    <property type="entry name" value="PROTEIN_KINASE_DOM"/>
    <property type="match status" value="1"/>
</dbReference>
<gene>
    <name evidence="9" type="ORF">GGC33_06540</name>
</gene>
<dbReference type="PANTHER" id="PTHR43671">
    <property type="entry name" value="SERINE/THREONINE-PROTEIN KINASE NEK"/>
    <property type="match status" value="1"/>
</dbReference>
<proteinExistence type="inferred from homology"/>
<dbReference type="InterPro" id="IPR011009">
    <property type="entry name" value="Kinase-like_dom_sf"/>
</dbReference>
<dbReference type="AlphaFoldDB" id="A0A844GUN2"/>
<dbReference type="InterPro" id="IPR050660">
    <property type="entry name" value="NEK_Ser/Thr_kinase"/>
</dbReference>
<evidence type="ECO:0000256" key="7">
    <source>
        <dbReference type="PROSITE-ProRule" id="PRU10141"/>
    </source>
</evidence>
<dbReference type="InterPro" id="IPR008271">
    <property type="entry name" value="Ser/Thr_kinase_AS"/>
</dbReference>
<evidence type="ECO:0000259" key="8">
    <source>
        <dbReference type="PROSITE" id="PS50011"/>
    </source>
</evidence>
<evidence type="ECO:0000256" key="1">
    <source>
        <dbReference type="ARBA" id="ARBA00010886"/>
    </source>
</evidence>
<dbReference type="SUPFAM" id="SSF56112">
    <property type="entry name" value="Protein kinase-like (PK-like)"/>
    <property type="match status" value="1"/>
</dbReference>
<evidence type="ECO:0000256" key="4">
    <source>
        <dbReference type="ARBA" id="ARBA00022741"/>
    </source>
</evidence>
<protein>
    <recommendedName>
        <fullName evidence="2">non-specific serine/threonine protein kinase</fullName>
        <ecNumber evidence="2">2.7.11.1</ecNumber>
    </recommendedName>
</protein>
<dbReference type="GO" id="GO:0004674">
    <property type="term" value="F:protein serine/threonine kinase activity"/>
    <property type="evidence" value="ECO:0007669"/>
    <property type="project" value="UniProtKB-EC"/>
</dbReference>
<keyword evidence="3" id="KW-0808">Transferase</keyword>
<reference evidence="9 10" key="1">
    <citation type="submission" date="2019-11" db="EMBL/GenBank/DDBJ databases">
        <title>Isolation of a new High Light Tolerant Cyanobacteria.</title>
        <authorList>
            <person name="Dobson Z."/>
            <person name="Vaughn N."/>
            <person name="Vaughn M."/>
            <person name="Fromme P."/>
            <person name="Mazor Y."/>
        </authorList>
    </citation>
    <scope>NUCLEOTIDE SEQUENCE [LARGE SCALE GENOMIC DNA]</scope>
    <source>
        <strain evidence="9 10">0216</strain>
    </source>
</reference>
<dbReference type="CDD" id="cd14014">
    <property type="entry name" value="STKc_PknB_like"/>
    <property type="match status" value="1"/>
</dbReference>
<organism evidence="9 10">
    <name type="scientific">Cyanobacterium aponinum 0216</name>
    <dbReference type="NCBI Taxonomy" id="2676140"/>
    <lineage>
        <taxon>Bacteria</taxon>
        <taxon>Bacillati</taxon>
        <taxon>Cyanobacteriota</taxon>
        <taxon>Cyanophyceae</taxon>
        <taxon>Oscillatoriophycideae</taxon>
        <taxon>Chroococcales</taxon>
        <taxon>Geminocystaceae</taxon>
        <taxon>Cyanobacterium</taxon>
    </lineage>
</organism>
<feature type="domain" description="Protein kinase" evidence="8">
    <location>
        <begin position="24"/>
        <end position="299"/>
    </location>
</feature>
<dbReference type="Pfam" id="PF00069">
    <property type="entry name" value="Pkinase"/>
    <property type="match status" value="1"/>
</dbReference>
<dbReference type="Gene3D" id="3.30.200.20">
    <property type="entry name" value="Phosphorylase Kinase, domain 1"/>
    <property type="match status" value="1"/>
</dbReference>
<dbReference type="SMART" id="SM00220">
    <property type="entry name" value="S_TKc"/>
    <property type="match status" value="1"/>
</dbReference>
<dbReference type="PANTHER" id="PTHR43671:SF13">
    <property type="entry name" value="SERINE_THREONINE-PROTEIN KINASE NEK2"/>
    <property type="match status" value="1"/>
</dbReference>
<dbReference type="GO" id="GO:0005524">
    <property type="term" value="F:ATP binding"/>
    <property type="evidence" value="ECO:0007669"/>
    <property type="project" value="UniProtKB-UniRule"/>
</dbReference>
<evidence type="ECO:0000256" key="2">
    <source>
        <dbReference type="ARBA" id="ARBA00012513"/>
    </source>
</evidence>
<dbReference type="InterPro" id="IPR017441">
    <property type="entry name" value="Protein_kinase_ATP_BS"/>
</dbReference>
<dbReference type="PROSITE" id="PS00108">
    <property type="entry name" value="PROTEIN_KINASE_ST"/>
    <property type="match status" value="1"/>
</dbReference>
<keyword evidence="5 9" id="KW-0418">Kinase</keyword>
<keyword evidence="6 7" id="KW-0067">ATP-binding</keyword>
<comment type="caution">
    <text evidence="9">The sequence shown here is derived from an EMBL/GenBank/DDBJ whole genome shotgun (WGS) entry which is preliminary data.</text>
</comment>
<evidence type="ECO:0000256" key="6">
    <source>
        <dbReference type="ARBA" id="ARBA00022840"/>
    </source>
</evidence>
<evidence type="ECO:0000313" key="9">
    <source>
        <dbReference type="EMBL" id="MTF38579.1"/>
    </source>
</evidence>
<evidence type="ECO:0000313" key="10">
    <source>
        <dbReference type="Proteomes" id="UP000437131"/>
    </source>
</evidence>
<dbReference type="InterPro" id="IPR000719">
    <property type="entry name" value="Prot_kinase_dom"/>
</dbReference>
<dbReference type="Proteomes" id="UP000437131">
    <property type="component" value="Unassembled WGS sequence"/>
</dbReference>
<keyword evidence="4 7" id="KW-0547">Nucleotide-binding</keyword>
<dbReference type="EC" id="2.7.11.1" evidence="2"/>
<feature type="binding site" evidence="7">
    <location>
        <position position="54"/>
    </location>
    <ligand>
        <name>ATP</name>
        <dbReference type="ChEBI" id="CHEBI:30616"/>
    </ligand>
</feature>
<evidence type="ECO:0000256" key="5">
    <source>
        <dbReference type="ARBA" id="ARBA00022777"/>
    </source>
</evidence>
<dbReference type="EMBL" id="WMIA01000006">
    <property type="protein sequence ID" value="MTF38579.1"/>
    <property type="molecule type" value="Genomic_DNA"/>
</dbReference>
<dbReference type="RefSeq" id="WP_155083471.1">
    <property type="nucleotide sequence ID" value="NZ_WMIA01000006.1"/>
</dbReference>
<sequence length="509" mass="58089">MFKPLSDLVKSFGKDSGNLLANRYQLVSQIGRGAMGQVYRAIDTQSGDNIVAIKFLSQALLDDKMRSRFENEAKISALLGEQSQHIVRVKDYGISENQVPFYVMEYLEGDDLDSLIKKKTISIGRFLSLIKQICLGLECAHNGILVNGQLATIIHRDIKPSNIFLAKTGEGDVIAKILDFGIAQIQEPEQASTQQRFMGTPEYCSPEQMAEEELQPTSDIYSLGVLMYQMLTQKTPITADGKTFQAWFKAHHENIPKPLPSYLPLPPELHDLIMKCLSKSRCDRPQNIGEILKIITPLEREYNKKNNPEINNNSDSFSKRKTVFSENLPLLTVYAQSNWPKDKPQKKIVFPCLTEAQEGSFSSLWTMLESDEVNRFIPKSTFCFNHFLFQLNPHPMILWANLLYRRNYEPKWLPCYLDLKTEIGSQIVTNLISKNLYYILLFELGRPQKYKQLLTIKINEDKAKKIEQFLSKMTLSPSSRSQAQVSKIALKKQFESVKDTIIAAISRSK</sequence>
<dbReference type="PROSITE" id="PS00107">
    <property type="entry name" value="PROTEIN_KINASE_ATP"/>
    <property type="match status" value="1"/>
</dbReference>
<name>A0A844GUN2_9CHRO</name>
<dbReference type="Gene3D" id="1.10.510.10">
    <property type="entry name" value="Transferase(Phosphotransferase) domain 1"/>
    <property type="match status" value="1"/>
</dbReference>
<evidence type="ECO:0000256" key="3">
    <source>
        <dbReference type="ARBA" id="ARBA00022679"/>
    </source>
</evidence>
<accession>A0A844GUN2</accession>